<accession>A0ABR4Z8G0</accession>
<evidence type="ECO:0000313" key="1">
    <source>
        <dbReference type="EMBL" id="KIA61337.1"/>
    </source>
</evidence>
<reference evidence="1 2" key="1">
    <citation type="journal article" date="2014" name="Int. J. Syst. Evol. Microbiol.">
        <title>Nocardia vulneris sp. nov., isolated from wounds of human patients in North America.</title>
        <authorList>
            <person name="Lasker B.A."/>
            <person name="Bell M."/>
            <person name="Klenk H.P."/>
            <person name="Sproer C."/>
            <person name="Schumann C."/>
            <person name="Schumann P."/>
            <person name="Brown J.M."/>
        </authorList>
    </citation>
    <scope>NUCLEOTIDE SEQUENCE [LARGE SCALE GENOMIC DNA]</scope>
    <source>
        <strain evidence="1 2">W9851</strain>
    </source>
</reference>
<organism evidence="1 2">
    <name type="scientific">Nocardia vulneris</name>
    <dbReference type="NCBI Taxonomy" id="1141657"/>
    <lineage>
        <taxon>Bacteria</taxon>
        <taxon>Bacillati</taxon>
        <taxon>Actinomycetota</taxon>
        <taxon>Actinomycetes</taxon>
        <taxon>Mycobacteriales</taxon>
        <taxon>Nocardiaceae</taxon>
        <taxon>Nocardia</taxon>
    </lineage>
</organism>
<gene>
    <name evidence="1" type="ORF">FG87_31765</name>
</gene>
<name>A0ABR4Z8G0_9NOCA</name>
<comment type="caution">
    <text evidence="1">The sequence shown here is derived from an EMBL/GenBank/DDBJ whole genome shotgun (WGS) entry which is preliminary data.</text>
</comment>
<sequence>MQDLDKAAERVDEFVNFVAVQGRTGFCSGFRGEELPGSGVAFGLDLAGPAGDQLRVGARLERGAVVVEFAVVVGQGFPESGSGRDRCTVVCL</sequence>
<proteinExistence type="predicted"/>
<dbReference type="Proteomes" id="UP000031364">
    <property type="component" value="Unassembled WGS sequence"/>
</dbReference>
<protein>
    <submittedName>
        <fullName evidence="1">Uncharacterized protein</fullName>
    </submittedName>
</protein>
<keyword evidence="2" id="KW-1185">Reference proteome</keyword>
<dbReference type="EMBL" id="JNFP01000047">
    <property type="protein sequence ID" value="KIA61337.1"/>
    <property type="molecule type" value="Genomic_DNA"/>
</dbReference>
<evidence type="ECO:0000313" key="2">
    <source>
        <dbReference type="Proteomes" id="UP000031364"/>
    </source>
</evidence>